<reference evidence="3" key="1">
    <citation type="submission" date="2017-04" db="EMBL/GenBank/DDBJ databases">
        <title>Plasmodium gonderi genome.</title>
        <authorList>
            <person name="Arisue N."/>
            <person name="Honma H."/>
            <person name="Kawai S."/>
            <person name="Tougan T."/>
            <person name="Tanabe K."/>
            <person name="Horii T."/>
        </authorList>
    </citation>
    <scope>NUCLEOTIDE SEQUENCE [LARGE SCALE GENOMIC DNA]</scope>
    <source>
        <strain evidence="3">ATCC 30045</strain>
    </source>
</reference>
<feature type="region of interest" description="Disordered" evidence="1">
    <location>
        <begin position="95"/>
        <end position="231"/>
    </location>
</feature>
<dbReference type="GeneID" id="39748108"/>
<feature type="compositionally biased region" description="Acidic residues" evidence="1">
    <location>
        <begin position="117"/>
        <end position="207"/>
    </location>
</feature>
<dbReference type="Proteomes" id="UP000195521">
    <property type="component" value="Unassembled WGS sequence"/>
</dbReference>
<gene>
    <name evidence="2" type="ORF">PGO_101430</name>
</gene>
<dbReference type="OMA" id="GHIICIN"/>
<evidence type="ECO:0000313" key="2">
    <source>
        <dbReference type="EMBL" id="GAW81386.1"/>
    </source>
</evidence>
<dbReference type="EMBL" id="BDQF01000011">
    <property type="protein sequence ID" value="GAW81386.1"/>
    <property type="molecule type" value="Genomic_DNA"/>
</dbReference>
<evidence type="ECO:0000256" key="1">
    <source>
        <dbReference type="SAM" id="MobiDB-lite"/>
    </source>
</evidence>
<dbReference type="RefSeq" id="XP_028543975.1">
    <property type="nucleotide sequence ID" value="XM_028688174.1"/>
</dbReference>
<feature type="region of interest" description="Disordered" evidence="1">
    <location>
        <begin position="42"/>
        <end position="62"/>
    </location>
</feature>
<dbReference type="OrthoDB" id="384658at2759"/>
<comment type="caution">
    <text evidence="2">The sequence shown here is derived from an EMBL/GenBank/DDBJ whole genome shotgun (WGS) entry which is preliminary data.</text>
</comment>
<dbReference type="InterPro" id="IPR036322">
    <property type="entry name" value="WD40_repeat_dom_sf"/>
</dbReference>
<sequence length="680" mass="78395">MQYTKSKTVVNLRSISISSDSTIVLKKSSTSLKKELHTNVQGKLFNGDDLSEEEKKLSTPKLKSSLKKKKYFLARNALGVRSGSVSNRVLQKDIPQMDVIEKGDVGEKEKDDAREEDHDDAGEEDINENDDDENDNDEDDNDEDDNDEDDNGEDDNDEDDNDEDDNDEDDNDEDDNDEDDNGEDDNDEDDNNEDDNDEDDNDEDDNNEDGKRTETGENNENKKKHVKQKKIATKRTSVFHRLATTHTLSSSNRCVNPKIKKQFTENIHSTMKGGGPKKTFSMSEDKKEKYSSFAPYNKARMQNMEKKLNIIRAKTQILKIAENFMSMDKIKSFKMVKRGNTQSLAKNRMFHSSKTKNLGPFLPHKIGEVKEPRDDACASSYFLGRSERSGNVNIDMKANTSNHVKDKGQKTWKRKNDDNDTNDKLSIKRNFHLNNRSTLKKYQKMVLRKICSQHGFPLFENLLAVNNSGGIYAWGGYAWKKINILYEYFISLCTNKKGHIICINKNFKPGFIMNNNCFQKIDTYKEDFFFKIVISSKNKIWGINLRGDLQKWEKYEWVQEKRAYGISKLRSLAFDRSDNLWVLDQRNYFFIFYTKHKNWMLHNVNNKGRGKIYDFDFNPNNFLVAVTTDGMIKIYKNGRWIKCGILGQMKIVSLHFSRMVEGKKGPGGEDEPKAGSSGMC</sequence>
<accession>A0A1Y1JFV4</accession>
<dbReference type="SUPFAM" id="SSF50978">
    <property type="entry name" value="WD40 repeat-like"/>
    <property type="match status" value="1"/>
</dbReference>
<name>A0A1Y1JFV4_PLAGO</name>
<protein>
    <submittedName>
        <fullName evidence="2">Uncharacterized protein</fullName>
    </submittedName>
</protein>
<dbReference type="AlphaFoldDB" id="A0A1Y1JFV4"/>
<feature type="compositionally biased region" description="Basic and acidic residues" evidence="1">
    <location>
        <begin position="99"/>
        <end position="116"/>
    </location>
</feature>
<evidence type="ECO:0000313" key="3">
    <source>
        <dbReference type="Proteomes" id="UP000195521"/>
    </source>
</evidence>
<proteinExistence type="predicted"/>
<organism evidence="2 3">
    <name type="scientific">Plasmodium gonderi</name>
    <dbReference type="NCBI Taxonomy" id="77519"/>
    <lineage>
        <taxon>Eukaryota</taxon>
        <taxon>Sar</taxon>
        <taxon>Alveolata</taxon>
        <taxon>Apicomplexa</taxon>
        <taxon>Aconoidasida</taxon>
        <taxon>Haemosporida</taxon>
        <taxon>Plasmodiidae</taxon>
        <taxon>Plasmodium</taxon>
        <taxon>Plasmodium (Plasmodium)</taxon>
    </lineage>
</organism>
<feature type="compositionally biased region" description="Basic and acidic residues" evidence="1">
    <location>
        <begin position="208"/>
        <end position="221"/>
    </location>
</feature>
<feature type="compositionally biased region" description="Basic residues" evidence="1">
    <location>
        <begin position="222"/>
        <end position="231"/>
    </location>
</feature>
<keyword evidence="3" id="KW-1185">Reference proteome</keyword>